<evidence type="ECO:0000313" key="2">
    <source>
        <dbReference type="Proteomes" id="UP000567922"/>
    </source>
</evidence>
<evidence type="ECO:0000313" key="1">
    <source>
        <dbReference type="EMBL" id="MBB3037076.1"/>
    </source>
</evidence>
<gene>
    <name evidence="1" type="ORF">FHU29_001510</name>
</gene>
<dbReference type="OrthoDB" id="9802385at2"/>
<dbReference type="PANTHER" id="PTHR46246:SF1">
    <property type="entry name" value="GUANOSINE-3',5'-BIS(DIPHOSPHATE) 3'-PYROPHOSPHOHYDROLASE MESH1"/>
    <property type="match status" value="1"/>
</dbReference>
<organism evidence="1 2">
    <name type="scientific">Hoyosella altamirensis</name>
    <dbReference type="NCBI Taxonomy" id="616997"/>
    <lineage>
        <taxon>Bacteria</taxon>
        <taxon>Bacillati</taxon>
        <taxon>Actinomycetota</taxon>
        <taxon>Actinomycetes</taxon>
        <taxon>Mycobacteriales</taxon>
        <taxon>Hoyosellaceae</taxon>
        <taxon>Hoyosella</taxon>
    </lineage>
</organism>
<dbReference type="Proteomes" id="UP000567922">
    <property type="component" value="Unassembled WGS sequence"/>
</dbReference>
<dbReference type="PANTHER" id="PTHR46246">
    <property type="entry name" value="GUANOSINE-3',5'-BIS(DIPHOSPHATE) 3'-PYROPHOSPHOHYDROLASE MESH1"/>
    <property type="match status" value="1"/>
</dbReference>
<dbReference type="EMBL" id="JACHWS010000001">
    <property type="protein sequence ID" value="MBB3037076.1"/>
    <property type="molecule type" value="Genomic_DNA"/>
</dbReference>
<comment type="caution">
    <text evidence="1">The sequence shown here is derived from an EMBL/GenBank/DDBJ whole genome shotgun (WGS) entry which is preliminary data.</text>
</comment>
<dbReference type="SUPFAM" id="SSF109604">
    <property type="entry name" value="HD-domain/PDEase-like"/>
    <property type="match status" value="1"/>
</dbReference>
<keyword evidence="2" id="KW-1185">Reference proteome</keyword>
<reference evidence="1 2" key="1">
    <citation type="submission" date="2020-08" db="EMBL/GenBank/DDBJ databases">
        <title>Sequencing the genomes of 1000 actinobacteria strains.</title>
        <authorList>
            <person name="Klenk H.-P."/>
        </authorList>
    </citation>
    <scope>NUCLEOTIDE SEQUENCE [LARGE SCALE GENOMIC DNA]</scope>
    <source>
        <strain evidence="1 2">DSM 45258</strain>
    </source>
</reference>
<name>A0A839RLW9_9ACTN</name>
<dbReference type="RefSeq" id="WP_083962155.1">
    <property type="nucleotide sequence ID" value="NZ_BDDI01000002.1"/>
</dbReference>
<dbReference type="Gene3D" id="1.10.3210.10">
    <property type="entry name" value="Hypothetical protein af1432"/>
    <property type="match status" value="1"/>
</dbReference>
<dbReference type="AlphaFoldDB" id="A0A839RLW9"/>
<dbReference type="InterPro" id="IPR052194">
    <property type="entry name" value="MESH1"/>
</dbReference>
<sequence length="206" mass="23029">MTEQTMKIDPVRLAEAVAFAADKHSDQTRKRAEGDSRPRIPYISHLMAVSGMVIEDGGDTDEAIAGLLHDYIEDVDENGADALEQRFGARVRDIVIGCSGAKKEEIPDFRTRKQTYLDHLTATRDPATVRVSLADKVHNARSTVSDLETDGPSIWDRFNAGVEDQLWWYISLSAAYTDHANDGRADAQRAAELRRLVDRMTEISRQ</sequence>
<keyword evidence="1" id="KW-0378">Hydrolase</keyword>
<accession>A0A839RLW9</accession>
<protein>
    <submittedName>
        <fullName evidence="1">(P)ppGpp synthase/HD superfamily hydrolase</fullName>
    </submittedName>
</protein>
<dbReference type="Pfam" id="PF13328">
    <property type="entry name" value="HD_4"/>
    <property type="match status" value="1"/>
</dbReference>
<proteinExistence type="predicted"/>
<dbReference type="GO" id="GO:0008893">
    <property type="term" value="F:guanosine-3',5'-bis(diphosphate) 3'-diphosphatase activity"/>
    <property type="evidence" value="ECO:0007669"/>
    <property type="project" value="TreeGrafter"/>
</dbReference>